<keyword evidence="1" id="KW-0732">Signal</keyword>
<evidence type="ECO:0000313" key="3">
    <source>
        <dbReference type="Proteomes" id="UP000784294"/>
    </source>
</evidence>
<proteinExistence type="predicted"/>
<name>A0A448WF79_9PLAT</name>
<sequence length="179" mass="19236">MGLFSLCLNSSLTLVLCQAHLLYCFTALLANKHLYSTKHSNWNALRPLQDSRWKHSQIFSCTSEASPFPDTLDALIDRPRSRSLAVGRGSAGPNFLFLQPPHLTQPLQTAGSPNTTNLTTSGFASESGLGALNSGSSDEAITLEQIQGLEQTQKRLAPEHSGPTEVAASGEHVCLSLFA</sequence>
<gene>
    <name evidence="2" type="ORF">PXEA_LOCUS3563</name>
</gene>
<reference evidence="2" key="1">
    <citation type="submission" date="2018-11" db="EMBL/GenBank/DDBJ databases">
        <authorList>
            <consortium name="Pathogen Informatics"/>
        </authorList>
    </citation>
    <scope>NUCLEOTIDE SEQUENCE</scope>
</reference>
<accession>A0A448WF79</accession>
<feature type="chain" id="PRO_5019379689" evidence="1">
    <location>
        <begin position="18"/>
        <end position="179"/>
    </location>
</feature>
<keyword evidence="3" id="KW-1185">Reference proteome</keyword>
<feature type="signal peptide" evidence="1">
    <location>
        <begin position="1"/>
        <end position="17"/>
    </location>
</feature>
<comment type="caution">
    <text evidence="2">The sequence shown here is derived from an EMBL/GenBank/DDBJ whole genome shotgun (WGS) entry which is preliminary data.</text>
</comment>
<dbReference type="EMBL" id="CAAALY010008100">
    <property type="protein sequence ID" value="VEL10123.1"/>
    <property type="molecule type" value="Genomic_DNA"/>
</dbReference>
<dbReference type="Proteomes" id="UP000784294">
    <property type="component" value="Unassembled WGS sequence"/>
</dbReference>
<protein>
    <submittedName>
        <fullName evidence="2">Uncharacterized protein</fullName>
    </submittedName>
</protein>
<evidence type="ECO:0000313" key="2">
    <source>
        <dbReference type="EMBL" id="VEL10123.1"/>
    </source>
</evidence>
<dbReference type="AlphaFoldDB" id="A0A448WF79"/>
<evidence type="ECO:0000256" key="1">
    <source>
        <dbReference type="SAM" id="SignalP"/>
    </source>
</evidence>
<organism evidence="2 3">
    <name type="scientific">Protopolystoma xenopodis</name>
    <dbReference type="NCBI Taxonomy" id="117903"/>
    <lineage>
        <taxon>Eukaryota</taxon>
        <taxon>Metazoa</taxon>
        <taxon>Spiralia</taxon>
        <taxon>Lophotrochozoa</taxon>
        <taxon>Platyhelminthes</taxon>
        <taxon>Monogenea</taxon>
        <taxon>Polyopisthocotylea</taxon>
        <taxon>Polystomatidea</taxon>
        <taxon>Polystomatidae</taxon>
        <taxon>Protopolystoma</taxon>
    </lineage>
</organism>